<name>A0A8B2NN00_9HYPH</name>
<reference evidence="2 3" key="1">
    <citation type="submission" date="2018-05" db="EMBL/GenBank/DDBJ databases">
        <title>Acuticoccus sediminis sp. nov., isolated from deep-sea sediment of Indian Ocean.</title>
        <authorList>
            <person name="Liu X."/>
            <person name="Lai Q."/>
            <person name="Du Y."/>
            <person name="Sun F."/>
            <person name="Zhang X."/>
            <person name="Wang S."/>
            <person name="Shao Z."/>
        </authorList>
    </citation>
    <scope>NUCLEOTIDE SEQUENCE [LARGE SCALE GENOMIC DNA]</scope>
    <source>
        <strain evidence="2 3">PTG4-2</strain>
    </source>
</reference>
<dbReference type="Pfam" id="PF13468">
    <property type="entry name" value="Glyoxalase_3"/>
    <property type="match status" value="1"/>
</dbReference>
<keyword evidence="3" id="KW-1185">Reference proteome</keyword>
<dbReference type="SUPFAM" id="SSF54593">
    <property type="entry name" value="Glyoxalase/Bleomycin resistance protein/Dihydroxybiphenyl dioxygenase"/>
    <property type="match status" value="1"/>
</dbReference>
<dbReference type="Gene3D" id="3.10.180.10">
    <property type="entry name" value="2,3-Dihydroxybiphenyl 1,2-Dioxygenase, domain 1"/>
    <property type="match status" value="1"/>
</dbReference>
<evidence type="ECO:0000313" key="3">
    <source>
        <dbReference type="Proteomes" id="UP000249590"/>
    </source>
</evidence>
<comment type="caution">
    <text evidence="2">The sequence shown here is derived from an EMBL/GenBank/DDBJ whole genome shotgun (WGS) entry which is preliminary data.</text>
</comment>
<feature type="domain" description="Glyoxalase-like" evidence="1">
    <location>
        <begin position="14"/>
        <end position="191"/>
    </location>
</feature>
<gene>
    <name evidence="2" type="ORF">DLJ53_22200</name>
</gene>
<dbReference type="EMBL" id="QHHQ01000005">
    <property type="protein sequence ID" value="RAH99257.1"/>
    <property type="molecule type" value="Genomic_DNA"/>
</dbReference>
<evidence type="ECO:0000259" key="1">
    <source>
        <dbReference type="Pfam" id="PF13468"/>
    </source>
</evidence>
<dbReference type="Proteomes" id="UP000249590">
    <property type="component" value="Unassembled WGS sequence"/>
</dbReference>
<dbReference type="AlphaFoldDB" id="A0A8B2NN00"/>
<protein>
    <submittedName>
        <fullName evidence="2">VOC family protein</fullName>
    </submittedName>
</protein>
<dbReference type="InterPro" id="IPR025870">
    <property type="entry name" value="Glyoxalase-like_dom"/>
</dbReference>
<evidence type="ECO:0000313" key="2">
    <source>
        <dbReference type="EMBL" id="RAH99257.1"/>
    </source>
</evidence>
<proteinExistence type="predicted"/>
<accession>A0A8B2NN00</accession>
<organism evidence="2 3">
    <name type="scientific">Acuticoccus sediminis</name>
    <dbReference type="NCBI Taxonomy" id="2184697"/>
    <lineage>
        <taxon>Bacteria</taxon>
        <taxon>Pseudomonadati</taxon>
        <taxon>Pseudomonadota</taxon>
        <taxon>Alphaproteobacteria</taxon>
        <taxon>Hyphomicrobiales</taxon>
        <taxon>Amorphaceae</taxon>
        <taxon>Acuticoccus</taxon>
    </lineage>
</organism>
<sequence length="222" mass="22853">MRAPAVGDPMQNVIDHVAIGAATLEAGGAALKDMLGVELAPGGKHPDMGTHNRLTRTGPGEFVELIAIDPEAPAPGHPRWFGLDEAATRARLAAGPAPVSWVVRTDDLNAVLAATPEDVGTPRRLSRGNLTWTLTVPESGVAALGGLVPSFIQWDAEPHPATGMQDAGLKLAGITLKSPEPAKVEAFLEAVGIAHLATVEEAPVAGLGFTLLTPDGRTVTLG</sequence>
<dbReference type="InterPro" id="IPR029068">
    <property type="entry name" value="Glyas_Bleomycin-R_OHBP_Dase"/>
</dbReference>